<comment type="caution">
    <text evidence="7">The sequence shown here is derived from an EMBL/GenBank/DDBJ whole genome shotgun (WGS) entry which is preliminary data.</text>
</comment>
<evidence type="ECO:0000256" key="5">
    <source>
        <dbReference type="ARBA" id="ARBA00023288"/>
    </source>
</evidence>
<accession>A0A5D4R899</accession>
<protein>
    <submittedName>
        <fullName evidence="7">Extracellular solute-binding protein</fullName>
    </submittedName>
</protein>
<dbReference type="Gene3D" id="3.40.190.10">
    <property type="entry name" value="Periplasmic binding protein-like II"/>
    <property type="match status" value="2"/>
</dbReference>
<gene>
    <name evidence="7" type="ORF">FZD51_11505</name>
</gene>
<feature type="chain" id="PRO_5038841605" evidence="6">
    <location>
        <begin position="26"/>
        <end position="506"/>
    </location>
</feature>
<dbReference type="Pfam" id="PF13416">
    <property type="entry name" value="SBP_bac_8"/>
    <property type="match status" value="1"/>
</dbReference>
<dbReference type="PANTHER" id="PTHR43649">
    <property type="entry name" value="ARABINOSE-BINDING PROTEIN-RELATED"/>
    <property type="match status" value="1"/>
</dbReference>
<reference evidence="7 8" key="1">
    <citation type="submission" date="2019-08" db="EMBL/GenBank/DDBJ databases">
        <title>Bacillus genomes from the desert of Cuatro Cienegas, Coahuila.</title>
        <authorList>
            <person name="Olmedo-Alvarez G."/>
        </authorList>
    </citation>
    <scope>NUCLEOTIDE SEQUENCE [LARGE SCALE GENOMIC DNA]</scope>
    <source>
        <strain evidence="7 8">CH446_14T</strain>
    </source>
</reference>
<evidence type="ECO:0000256" key="3">
    <source>
        <dbReference type="ARBA" id="ARBA00023136"/>
    </source>
</evidence>
<keyword evidence="1" id="KW-1003">Cell membrane</keyword>
<dbReference type="SUPFAM" id="SSF53850">
    <property type="entry name" value="Periplasmic binding protein-like II"/>
    <property type="match status" value="1"/>
</dbReference>
<proteinExistence type="predicted"/>
<dbReference type="Proteomes" id="UP000322139">
    <property type="component" value="Unassembled WGS sequence"/>
</dbReference>
<evidence type="ECO:0000256" key="2">
    <source>
        <dbReference type="ARBA" id="ARBA00022729"/>
    </source>
</evidence>
<sequence>MVKPKKFGKVLAAGTILASSLILGACSKEDEASSTKAAVDADGKANISWSPILYVATAPNDVIEKKIEEATDTNLTFNWIPDATKDERMIASIASGELDDIISLPSTLVTNSSVRQALKSGVFWEVSEYLDDYPNLKKISEDRRTAASIEGNLYGVPFQKDFARGGVLIRKDWLDNLGMKVPGNLDELFEVAKAFTEDDPDGNGKKDTFGWSDRNELRYGSFKTLASYFGVPNGWAVDSNGQFTPEHETDEYMETMKYSRELYKNGYLDQDFAVTSKDDQLQKFAQGKAGIYAGLISITQLKNLAEGINNNVAIVPQNKIAGPDGEYRIWSEGNGVNGLLAFPKSAVKTEEELKAVLQFVNDLINEDVFMLMTGGIKETHYTIDDNDAYTILDNELWQKEVQGFSGSRPSEITYKLTDADPDKQLVNEMISENDEFAVMDPSVPLESPTASERGTELQKLIIDATIKYIMGEIDDKGFKAEINRWKESGGDQMKKEYEEAYEKANK</sequence>
<dbReference type="PANTHER" id="PTHR43649:SF33">
    <property type="entry name" value="POLYGALACTURONAN_RHAMNOGALACTURONAN-BINDING PROTEIN YTCQ"/>
    <property type="match status" value="1"/>
</dbReference>
<dbReference type="PROSITE" id="PS51257">
    <property type="entry name" value="PROKAR_LIPOPROTEIN"/>
    <property type="match status" value="1"/>
</dbReference>
<dbReference type="AlphaFoldDB" id="A0A5D4R899"/>
<dbReference type="EMBL" id="VTER01000006">
    <property type="protein sequence ID" value="TYS47567.1"/>
    <property type="molecule type" value="Genomic_DNA"/>
</dbReference>
<keyword evidence="5" id="KW-0449">Lipoprotein</keyword>
<dbReference type="RefSeq" id="WP_148974912.1">
    <property type="nucleotide sequence ID" value="NZ_JBNILB010000003.1"/>
</dbReference>
<dbReference type="InterPro" id="IPR006059">
    <property type="entry name" value="SBP"/>
</dbReference>
<feature type="signal peptide" evidence="6">
    <location>
        <begin position="1"/>
        <end position="25"/>
    </location>
</feature>
<evidence type="ECO:0000313" key="7">
    <source>
        <dbReference type="EMBL" id="TYS47567.1"/>
    </source>
</evidence>
<name>A0A5D4R899_9BACI</name>
<keyword evidence="2 6" id="KW-0732">Signal</keyword>
<evidence type="ECO:0000256" key="1">
    <source>
        <dbReference type="ARBA" id="ARBA00022475"/>
    </source>
</evidence>
<evidence type="ECO:0000313" key="8">
    <source>
        <dbReference type="Proteomes" id="UP000322139"/>
    </source>
</evidence>
<organism evidence="7 8">
    <name type="scientific">Bacillus infantis</name>
    <dbReference type="NCBI Taxonomy" id="324767"/>
    <lineage>
        <taxon>Bacteria</taxon>
        <taxon>Bacillati</taxon>
        <taxon>Bacillota</taxon>
        <taxon>Bacilli</taxon>
        <taxon>Bacillales</taxon>
        <taxon>Bacillaceae</taxon>
        <taxon>Bacillus</taxon>
    </lineage>
</organism>
<dbReference type="InterPro" id="IPR050490">
    <property type="entry name" value="Bact_solute-bd_prot1"/>
</dbReference>
<dbReference type="CDD" id="cd13580">
    <property type="entry name" value="PBP2_AlgQ_like_1"/>
    <property type="match status" value="1"/>
</dbReference>
<keyword evidence="4" id="KW-0564">Palmitate</keyword>
<evidence type="ECO:0000256" key="6">
    <source>
        <dbReference type="SAM" id="SignalP"/>
    </source>
</evidence>
<evidence type="ECO:0000256" key="4">
    <source>
        <dbReference type="ARBA" id="ARBA00023139"/>
    </source>
</evidence>
<keyword evidence="3" id="KW-0472">Membrane</keyword>